<evidence type="ECO:0000259" key="2">
    <source>
        <dbReference type="Pfam" id="PF01471"/>
    </source>
</evidence>
<reference evidence="3 4" key="1">
    <citation type="submission" date="2018-03" db="EMBL/GenBank/DDBJ databases">
        <title>Defining the species Micromonospora saelicesensis and Micromonospora noduli under the framework of genomics.</title>
        <authorList>
            <person name="Riesco R."/>
            <person name="Trujillo M.E."/>
        </authorList>
    </citation>
    <scope>NUCLEOTIDE SEQUENCE [LARGE SCALE GENOMIC DNA]</scope>
    <source>
        <strain evidence="3 4">PSN13</strain>
    </source>
</reference>
<dbReference type="SUPFAM" id="SSF47090">
    <property type="entry name" value="PGBD-like"/>
    <property type="match status" value="1"/>
</dbReference>
<organism evidence="3 4">
    <name type="scientific">Micromonospora saelicesensis</name>
    <dbReference type="NCBI Taxonomy" id="285676"/>
    <lineage>
        <taxon>Bacteria</taxon>
        <taxon>Bacillati</taxon>
        <taxon>Actinomycetota</taxon>
        <taxon>Actinomycetes</taxon>
        <taxon>Micromonosporales</taxon>
        <taxon>Micromonosporaceae</taxon>
        <taxon>Micromonospora</taxon>
    </lineage>
</organism>
<name>A0A328NFQ5_9ACTN</name>
<dbReference type="EMBL" id="PYAG01000033">
    <property type="protein sequence ID" value="RAO29392.1"/>
    <property type="molecule type" value="Genomic_DNA"/>
</dbReference>
<dbReference type="InterPro" id="IPR036366">
    <property type="entry name" value="PGBDSf"/>
</dbReference>
<dbReference type="RefSeq" id="WP_112677447.1">
    <property type="nucleotide sequence ID" value="NZ_CP192017.1"/>
</dbReference>
<feature type="signal peptide" evidence="1">
    <location>
        <begin position="1"/>
        <end position="26"/>
    </location>
</feature>
<feature type="chain" id="PRO_5016243165" description="Peptidoglycan binding-like domain-containing protein" evidence="1">
    <location>
        <begin position="27"/>
        <end position="145"/>
    </location>
</feature>
<gene>
    <name evidence="3" type="ORF">PSN13_04586</name>
</gene>
<dbReference type="Proteomes" id="UP000249419">
    <property type="component" value="Unassembled WGS sequence"/>
</dbReference>
<dbReference type="AlphaFoldDB" id="A0A328NFQ5"/>
<keyword evidence="1" id="KW-0732">Signal</keyword>
<protein>
    <recommendedName>
        <fullName evidence="2">Peptidoglycan binding-like domain-containing protein</fullName>
    </recommendedName>
</protein>
<dbReference type="InterPro" id="IPR036365">
    <property type="entry name" value="PGBD-like_sf"/>
</dbReference>
<dbReference type="Gene3D" id="1.10.101.10">
    <property type="entry name" value="PGBD-like superfamily/PGBD"/>
    <property type="match status" value="1"/>
</dbReference>
<dbReference type="Pfam" id="PF01471">
    <property type="entry name" value="PG_binding_1"/>
    <property type="match status" value="1"/>
</dbReference>
<accession>A0A328NFQ5</accession>
<evidence type="ECO:0000313" key="3">
    <source>
        <dbReference type="EMBL" id="RAO29392.1"/>
    </source>
</evidence>
<proteinExistence type="predicted"/>
<sequence length="145" mass="15465">MLLRRILTIFTLATIAAAATTTPVMAAPVGEVGTMATTCNKWISYNGADVPAYGSSVNCSLRRGNVNSAVFQLQVTMNVCYEWTLRSKGVYPLTADSNFGPTTEKALRAVQAAESIPADGVYGPYTRSAIYHQRSNGGVPCLQVP</sequence>
<evidence type="ECO:0000256" key="1">
    <source>
        <dbReference type="SAM" id="SignalP"/>
    </source>
</evidence>
<comment type="caution">
    <text evidence="3">The sequence shown here is derived from an EMBL/GenBank/DDBJ whole genome shotgun (WGS) entry which is preliminary data.</text>
</comment>
<feature type="domain" description="Peptidoglycan binding-like" evidence="2">
    <location>
        <begin position="84"/>
        <end position="129"/>
    </location>
</feature>
<dbReference type="InterPro" id="IPR002477">
    <property type="entry name" value="Peptidoglycan-bd-like"/>
</dbReference>
<evidence type="ECO:0000313" key="4">
    <source>
        <dbReference type="Proteomes" id="UP000249419"/>
    </source>
</evidence>